<evidence type="ECO:0000313" key="3">
    <source>
        <dbReference type="EMBL" id="HHS49116.1"/>
    </source>
</evidence>
<accession>A0A7C6EDW3</accession>
<dbReference type="PROSITE" id="PS50983">
    <property type="entry name" value="FE_B12_PBP"/>
    <property type="match status" value="1"/>
</dbReference>
<name>A0A7C6EDW3_DESAE</name>
<evidence type="ECO:0000256" key="1">
    <source>
        <dbReference type="ARBA" id="ARBA00022729"/>
    </source>
</evidence>
<dbReference type="InterPro" id="IPR050902">
    <property type="entry name" value="ABC_Transporter_SBP"/>
</dbReference>
<feature type="domain" description="Fe/B12 periplasmic-binding" evidence="2">
    <location>
        <begin position="54"/>
        <end position="292"/>
    </location>
</feature>
<proteinExistence type="predicted"/>
<dbReference type="GO" id="GO:0071281">
    <property type="term" value="P:cellular response to iron ion"/>
    <property type="evidence" value="ECO:0007669"/>
    <property type="project" value="TreeGrafter"/>
</dbReference>
<sequence>MKNLLACFSIKDYNKIMKRSIIASLFLLTIVLDALAFTIKDDAGRSVNISKAKSIVVLSPAACDILEEIGASSLIVGYTDYAKKPNSKAVNVGAFGALNIERIIALKPDLVIMPKFTYERYGIKSLNTLGISVFVFEPQSIEGIVEDVEKLGLITGKVDQAKNQILNFKKELDKLHEIKQKPSAVFLVWLSPIIVAGNDTFISDAISAAGGQNIIKKDGWPEVTSEYLIEKNPMFLIVNSRLKSDFFKQNKLLNYFYKKHKVLFIDNTLIERPSLNIIKGIKILNNYFYENSNNNSGWQR</sequence>
<comment type="caution">
    <text evidence="3">The sequence shown here is derived from an EMBL/GenBank/DDBJ whole genome shotgun (WGS) entry which is preliminary data.</text>
</comment>
<dbReference type="Proteomes" id="UP000886400">
    <property type="component" value="Unassembled WGS sequence"/>
</dbReference>
<dbReference type="PANTHER" id="PTHR30535">
    <property type="entry name" value="VITAMIN B12-BINDING PROTEIN"/>
    <property type="match status" value="1"/>
</dbReference>
<dbReference type="Pfam" id="PF01497">
    <property type="entry name" value="Peripla_BP_2"/>
    <property type="match status" value="1"/>
</dbReference>
<dbReference type="SUPFAM" id="SSF53807">
    <property type="entry name" value="Helical backbone' metal receptor"/>
    <property type="match status" value="1"/>
</dbReference>
<keyword evidence="1" id="KW-0732">Signal</keyword>
<organism evidence="3">
    <name type="scientific">Desulfurella acetivorans</name>
    <dbReference type="NCBI Taxonomy" id="33002"/>
    <lineage>
        <taxon>Bacteria</taxon>
        <taxon>Pseudomonadati</taxon>
        <taxon>Campylobacterota</taxon>
        <taxon>Desulfurellia</taxon>
        <taxon>Desulfurellales</taxon>
        <taxon>Desulfurellaceae</taxon>
        <taxon>Desulfurella</taxon>
    </lineage>
</organism>
<dbReference type="AlphaFoldDB" id="A0A7C6EDW3"/>
<reference evidence="3" key="1">
    <citation type="journal article" date="2020" name="mSystems">
        <title>Genome- and Community-Level Interaction Insights into Carbon Utilization and Element Cycling Functions of Hydrothermarchaeota in Hydrothermal Sediment.</title>
        <authorList>
            <person name="Zhou Z."/>
            <person name="Liu Y."/>
            <person name="Xu W."/>
            <person name="Pan J."/>
            <person name="Luo Z.H."/>
            <person name="Li M."/>
        </authorList>
    </citation>
    <scope>NUCLEOTIDE SEQUENCE [LARGE SCALE GENOMIC DNA]</scope>
    <source>
        <strain evidence="3">SpSt-1135</strain>
    </source>
</reference>
<dbReference type="EMBL" id="DRZX01000222">
    <property type="protein sequence ID" value="HHS49116.1"/>
    <property type="molecule type" value="Genomic_DNA"/>
</dbReference>
<dbReference type="PANTHER" id="PTHR30535:SF34">
    <property type="entry name" value="MOLYBDATE-BINDING PROTEIN MOLA"/>
    <property type="match status" value="1"/>
</dbReference>
<protein>
    <recommendedName>
        <fullName evidence="2">Fe/B12 periplasmic-binding domain-containing protein</fullName>
    </recommendedName>
</protein>
<gene>
    <name evidence="3" type="ORF">ENM99_04600</name>
</gene>
<dbReference type="InterPro" id="IPR054828">
    <property type="entry name" value="Vit_B12_bind_prot"/>
</dbReference>
<dbReference type="Gene3D" id="3.40.50.1980">
    <property type="entry name" value="Nitrogenase molybdenum iron protein domain"/>
    <property type="match status" value="2"/>
</dbReference>
<dbReference type="NCBIfam" id="NF038402">
    <property type="entry name" value="TroA_like"/>
    <property type="match status" value="1"/>
</dbReference>
<evidence type="ECO:0000259" key="2">
    <source>
        <dbReference type="PROSITE" id="PS50983"/>
    </source>
</evidence>
<dbReference type="InterPro" id="IPR002491">
    <property type="entry name" value="ABC_transptr_periplasmic_BD"/>
</dbReference>